<keyword evidence="7" id="KW-0520">NAD</keyword>
<reference evidence="10" key="1">
    <citation type="submission" date="2023-03" db="EMBL/GenBank/DDBJ databases">
        <authorList>
            <person name="Steffen K."/>
            <person name="Cardenas P."/>
        </authorList>
    </citation>
    <scope>NUCLEOTIDE SEQUENCE</scope>
</reference>
<dbReference type="Proteomes" id="UP001174909">
    <property type="component" value="Unassembled WGS sequence"/>
</dbReference>
<keyword evidence="11" id="KW-1185">Reference proteome</keyword>
<dbReference type="SMART" id="SM00292">
    <property type="entry name" value="BRCT"/>
    <property type="match status" value="1"/>
</dbReference>
<comment type="function">
    <text evidence="1">DNA ligase that catalyzes the formation of phosphodiester linkages between 5'-phosphoryl and 3'-hydroxyl groups in double-stranded DNA using NAD as a coenzyme and as the energy source for the reaction. It is essential for DNA replication and repair of damaged DNA.</text>
</comment>
<evidence type="ECO:0000256" key="7">
    <source>
        <dbReference type="ARBA" id="ARBA00023027"/>
    </source>
</evidence>
<dbReference type="AlphaFoldDB" id="A0AA35X108"/>
<dbReference type="InterPro" id="IPR036420">
    <property type="entry name" value="BRCT_dom_sf"/>
</dbReference>
<evidence type="ECO:0000256" key="3">
    <source>
        <dbReference type="ARBA" id="ARBA00022705"/>
    </source>
</evidence>
<evidence type="ECO:0000259" key="9">
    <source>
        <dbReference type="PROSITE" id="PS50172"/>
    </source>
</evidence>
<dbReference type="Pfam" id="PF03119">
    <property type="entry name" value="DNA_ligase_ZBD"/>
    <property type="match status" value="1"/>
</dbReference>
<evidence type="ECO:0000256" key="5">
    <source>
        <dbReference type="ARBA" id="ARBA00022763"/>
    </source>
</evidence>
<organism evidence="10 11">
    <name type="scientific">Geodia barretti</name>
    <name type="common">Barrett's horny sponge</name>
    <dbReference type="NCBI Taxonomy" id="519541"/>
    <lineage>
        <taxon>Eukaryota</taxon>
        <taxon>Metazoa</taxon>
        <taxon>Porifera</taxon>
        <taxon>Demospongiae</taxon>
        <taxon>Heteroscleromorpha</taxon>
        <taxon>Tetractinellida</taxon>
        <taxon>Astrophorina</taxon>
        <taxon>Geodiidae</taxon>
        <taxon>Geodia</taxon>
    </lineage>
</organism>
<dbReference type="CDD" id="cd17748">
    <property type="entry name" value="BRCT_DNA_ligase_like"/>
    <property type="match status" value="1"/>
</dbReference>
<comment type="caution">
    <text evidence="10">The sequence shown here is derived from an EMBL/GenBank/DDBJ whole genome shotgun (WGS) entry which is preliminary data.</text>
</comment>
<dbReference type="InterPro" id="IPR004149">
    <property type="entry name" value="Znf_DNAligase_C4"/>
</dbReference>
<evidence type="ECO:0000313" key="11">
    <source>
        <dbReference type="Proteomes" id="UP001174909"/>
    </source>
</evidence>
<dbReference type="InterPro" id="IPR010994">
    <property type="entry name" value="RuvA_2-like"/>
</dbReference>
<dbReference type="Gene3D" id="6.20.10.30">
    <property type="match status" value="1"/>
</dbReference>
<dbReference type="PROSITE" id="PS50172">
    <property type="entry name" value="BRCT"/>
    <property type="match status" value="1"/>
</dbReference>
<keyword evidence="8" id="KW-0234">DNA repair</keyword>
<dbReference type="Gene3D" id="3.40.50.10190">
    <property type="entry name" value="BRCT domain"/>
    <property type="match status" value="1"/>
</dbReference>
<evidence type="ECO:0000256" key="4">
    <source>
        <dbReference type="ARBA" id="ARBA00022723"/>
    </source>
</evidence>
<dbReference type="GO" id="GO:0003911">
    <property type="term" value="F:DNA ligase (NAD+) activity"/>
    <property type="evidence" value="ECO:0007669"/>
    <property type="project" value="InterPro"/>
</dbReference>
<accession>A0AA35X108</accession>
<dbReference type="SUPFAM" id="SSF52113">
    <property type="entry name" value="BRCT domain"/>
    <property type="match status" value="1"/>
</dbReference>
<dbReference type="Gene3D" id="1.10.150.20">
    <property type="entry name" value="5' to 3' exonuclease, C-terminal subdomain"/>
    <property type="match status" value="2"/>
</dbReference>
<evidence type="ECO:0000256" key="2">
    <source>
        <dbReference type="ARBA" id="ARBA00022598"/>
    </source>
</evidence>
<dbReference type="GO" id="GO:0046872">
    <property type="term" value="F:metal ion binding"/>
    <property type="evidence" value="ECO:0007669"/>
    <property type="project" value="UniProtKB-KW"/>
</dbReference>
<sequence>MPERCPECDTPVVKNEDDAMHRCPNPSCPAQFFELLKHFVSKGAADIDGLGERWCGILIDQGMVSDVADLYRQEKDRLLKLERMGDKLATRIIDNIEASKNRPLARMLFALGITHVGSEVADLLSQNYLGVTELSNTTEEDLTEIEGIGPKIAESILAWFRAPANRRVIEKLRSSGVRMEQDTLPTTVVAASGAAPFAGMTFVVTGTLSAFSRSEAEGRIKGLGGKVTSSVTKKTSYVVVGESPGSKVANAEKLGTPILDEEGFLHLLESPDSVLTAEQQGTLV</sequence>
<name>A0AA35X108_GEOBA</name>
<dbReference type="GO" id="GO:0006281">
    <property type="term" value="P:DNA repair"/>
    <property type="evidence" value="ECO:0007669"/>
    <property type="project" value="UniProtKB-KW"/>
</dbReference>
<dbReference type="Pfam" id="PF00533">
    <property type="entry name" value="BRCT"/>
    <property type="match status" value="1"/>
</dbReference>
<dbReference type="Pfam" id="PF12826">
    <property type="entry name" value="HHH_2"/>
    <property type="match status" value="1"/>
</dbReference>
<keyword evidence="5" id="KW-0227">DNA damage</keyword>
<feature type="domain" description="BRCT" evidence="9">
    <location>
        <begin position="192"/>
        <end position="270"/>
    </location>
</feature>
<dbReference type="InterPro" id="IPR001357">
    <property type="entry name" value="BRCT_dom"/>
</dbReference>
<dbReference type="FunFam" id="1.10.150.20:FF:000006">
    <property type="entry name" value="DNA ligase"/>
    <property type="match status" value="1"/>
</dbReference>
<evidence type="ECO:0000256" key="8">
    <source>
        <dbReference type="ARBA" id="ARBA00023204"/>
    </source>
</evidence>
<dbReference type="GO" id="GO:0003677">
    <property type="term" value="F:DNA binding"/>
    <property type="evidence" value="ECO:0007669"/>
    <property type="project" value="InterPro"/>
</dbReference>
<keyword evidence="2 10" id="KW-0436">Ligase</keyword>
<protein>
    <submittedName>
        <fullName evidence="10">DNA ligase</fullName>
    </submittedName>
</protein>
<keyword evidence="3" id="KW-0235">DNA replication</keyword>
<dbReference type="InterPro" id="IPR041663">
    <property type="entry name" value="DisA/LigA_HHH"/>
</dbReference>
<keyword evidence="6" id="KW-0862">Zinc</keyword>
<dbReference type="GO" id="GO:0006260">
    <property type="term" value="P:DNA replication"/>
    <property type="evidence" value="ECO:0007669"/>
    <property type="project" value="UniProtKB-KW"/>
</dbReference>
<dbReference type="SMART" id="SM00278">
    <property type="entry name" value="HhH1"/>
    <property type="match status" value="2"/>
</dbReference>
<dbReference type="InterPro" id="IPR003583">
    <property type="entry name" value="Hlx-hairpin-Hlx_DNA-bd_motif"/>
</dbReference>
<dbReference type="FunFam" id="1.10.150.20:FF:000007">
    <property type="entry name" value="DNA ligase"/>
    <property type="match status" value="1"/>
</dbReference>
<evidence type="ECO:0000256" key="6">
    <source>
        <dbReference type="ARBA" id="ARBA00022833"/>
    </source>
</evidence>
<dbReference type="EMBL" id="CASHTH010003180">
    <property type="protein sequence ID" value="CAI8041333.1"/>
    <property type="molecule type" value="Genomic_DNA"/>
</dbReference>
<gene>
    <name evidence="10" type="ORF">GBAR_LOCUS22983</name>
</gene>
<dbReference type="SUPFAM" id="SSF47781">
    <property type="entry name" value="RuvA domain 2-like"/>
    <property type="match status" value="1"/>
</dbReference>
<evidence type="ECO:0000313" key="10">
    <source>
        <dbReference type="EMBL" id="CAI8041333.1"/>
    </source>
</evidence>
<dbReference type="Pfam" id="PF14520">
    <property type="entry name" value="HHH_5"/>
    <property type="match status" value="1"/>
</dbReference>
<keyword evidence="4" id="KW-0479">Metal-binding</keyword>
<evidence type="ECO:0000256" key="1">
    <source>
        <dbReference type="ARBA" id="ARBA00004067"/>
    </source>
</evidence>
<proteinExistence type="predicted"/>